<evidence type="ECO:0000313" key="2">
    <source>
        <dbReference type="Proteomes" id="UP000054217"/>
    </source>
</evidence>
<proteinExistence type="predicted"/>
<dbReference type="EMBL" id="KN831993">
    <property type="protein sequence ID" value="KIO00832.1"/>
    <property type="molecule type" value="Genomic_DNA"/>
</dbReference>
<sequence>TSIIHLKLYPHTYIKFIGSGAAAKALTYYVSDYITKNDLQVHVGLQVICAVIDSHQKHFMNDVESSSSVCEHNLLTKTVNAMMGRCEVSHQQVMSCLIGGGDFYMAHVFCTV</sequence>
<dbReference type="HOGENOM" id="CLU_103041_2_0_1"/>
<gene>
    <name evidence="1" type="ORF">M404DRAFT_69393</name>
</gene>
<reference evidence="1 2" key="1">
    <citation type="submission" date="2014-04" db="EMBL/GenBank/DDBJ databases">
        <authorList>
            <consortium name="DOE Joint Genome Institute"/>
            <person name="Kuo A."/>
            <person name="Kohler A."/>
            <person name="Costa M.D."/>
            <person name="Nagy L.G."/>
            <person name="Floudas D."/>
            <person name="Copeland A."/>
            <person name="Barry K.W."/>
            <person name="Cichocki N."/>
            <person name="Veneault-Fourrey C."/>
            <person name="LaButti K."/>
            <person name="Lindquist E.A."/>
            <person name="Lipzen A."/>
            <person name="Lundell T."/>
            <person name="Morin E."/>
            <person name="Murat C."/>
            <person name="Sun H."/>
            <person name="Tunlid A."/>
            <person name="Henrissat B."/>
            <person name="Grigoriev I.V."/>
            <person name="Hibbett D.S."/>
            <person name="Martin F."/>
            <person name="Nordberg H.P."/>
            <person name="Cantor M.N."/>
            <person name="Hua S.X."/>
        </authorList>
    </citation>
    <scope>NUCLEOTIDE SEQUENCE [LARGE SCALE GENOMIC DNA]</scope>
    <source>
        <strain evidence="1 2">Marx 270</strain>
    </source>
</reference>
<feature type="non-terminal residue" evidence="1">
    <location>
        <position position="1"/>
    </location>
</feature>
<accession>A0A0C3JTR3</accession>
<protein>
    <submittedName>
        <fullName evidence="1">Uncharacterized protein</fullName>
    </submittedName>
</protein>
<keyword evidence="2" id="KW-1185">Reference proteome</keyword>
<name>A0A0C3JTR3_PISTI</name>
<dbReference type="OrthoDB" id="3267861at2759"/>
<dbReference type="Proteomes" id="UP000054217">
    <property type="component" value="Unassembled WGS sequence"/>
</dbReference>
<feature type="non-terminal residue" evidence="1">
    <location>
        <position position="112"/>
    </location>
</feature>
<reference evidence="2" key="2">
    <citation type="submission" date="2015-01" db="EMBL/GenBank/DDBJ databases">
        <title>Evolutionary Origins and Diversification of the Mycorrhizal Mutualists.</title>
        <authorList>
            <consortium name="DOE Joint Genome Institute"/>
            <consortium name="Mycorrhizal Genomics Consortium"/>
            <person name="Kohler A."/>
            <person name="Kuo A."/>
            <person name="Nagy L.G."/>
            <person name="Floudas D."/>
            <person name="Copeland A."/>
            <person name="Barry K.W."/>
            <person name="Cichocki N."/>
            <person name="Veneault-Fourrey C."/>
            <person name="LaButti K."/>
            <person name="Lindquist E.A."/>
            <person name="Lipzen A."/>
            <person name="Lundell T."/>
            <person name="Morin E."/>
            <person name="Murat C."/>
            <person name="Riley R."/>
            <person name="Ohm R."/>
            <person name="Sun H."/>
            <person name="Tunlid A."/>
            <person name="Henrissat B."/>
            <person name="Grigoriev I.V."/>
            <person name="Hibbett D.S."/>
            <person name="Martin F."/>
        </authorList>
    </citation>
    <scope>NUCLEOTIDE SEQUENCE [LARGE SCALE GENOMIC DNA]</scope>
    <source>
        <strain evidence="2">Marx 270</strain>
    </source>
</reference>
<dbReference type="STRING" id="870435.A0A0C3JTR3"/>
<dbReference type="InParanoid" id="A0A0C3JTR3"/>
<evidence type="ECO:0000313" key="1">
    <source>
        <dbReference type="EMBL" id="KIO00832.1"/>
    </source>
</evidence>
<dbReference type="AlphaFoldDB" id="A0A0C3JTR3"/>
<organism evidence="1 2">
    <name type="scientific">Pisolithus tinctorius Marx 270</name>
    <dbReference type="NCBI Taxonomy" id="870435"/>
    <lineage>
        <taxon>Eukaryota</taxon>
        <taxon>Fungi</taxon>
        <taxon>Dikarya</taxon>
        <taxon>Basidiomycota</taxon>
        <taxon>Agaricomycotina</taxon>
        <taxon>Agaricomycetes</taxon>
        <taxon>Agaricomycetidae</taxon>
        <taxon>Boletales</taxon>
        <taxon>Sclerodermatineae</taxon>
        <taxon>Pisolithaceae</taxon>
        <taxon>Pisolithus</taxon>
    </lineage>
</organism>